<evidence type="ECO:0008006" key="4">
    <source>
        <dbReference type="Google" id="ProtNLM"/>
    </source>
</evidence>
<dbReference type="Proteomes" id="UP001629288">
    <property type="component" value="Unassembled WGS sequence"/>
</dbReference>
<evidence type="ECO:0000313" key="2">
    <source>
        <dbReference type="EMBL" id="MFM0444645.1"/>
    </source>
</evidence>
<dbReference type="EMBL" id="JAQQDH010000003">
    <property type="protein sequence ID" value="MFM0444645.1"/>
    <property type="molecule type" value="Genomic_DNA"/>
</dbReference>
<comment type="caution">
    <text evidence="2">The sequence shown here is derived from an EMBL/GenBank/DDBJ whole genome shotgun (WGS) entry which is preliminary data.</text>
</comment>
<evidence type="ECO:0000256" key="1">
    <source>
        <dbReference type="SAM" id="SignalP"/>
    </source>
</evidence>
<keyword evidence="1" id="KW-0732">Signal</keyword>
<dbReference type="PROSITE" id="PS51257">
    <property type="entry name" value="PROKAR_LIPOPROTEIN"/>
    <property type="match status" value="1"/>
</dbReference>
<name>A0ABW9C410_9BURK</name>
<keyword evidence="3" id="KW-1185">Reference proteome</keyword>
<proteinExistence type="predicted"/>
<sequence>MTNPRILALLAPLTMLAACSVVATPYSPSVENIQTLKSAAPVHARIGDFSSLDGGNNRYPLAVRANVMRSPVGNSFAEYLSNAVTQELTLSGTLSPSASVELDGVLLENNVDVGIGTATGTIAARFVVKRDDAVRYDQVKTVRSEWDSSFAAAIAVPRATQQYPLIVQKLLRELYSDPAFISAIR</sequence>
<organism evidence="2 3">
    <name type="scientific">Paraburkholderia strydomiana</name>
    <dbReference type="NCBI Taxonomy" id="1245417"/>
    <lineage>
        <taxon>Bacteria</taxon>
        <taxon>Pseudomonadati</taxon>
        <taxon>Pseudomonadota</taxon>
        <taxon>Betaproteobacteria</taxon>
        <taxon>Burkholderiales</taxon>
        <taxon>Burkholderiaceae</taxon>
        <taxon>Paraburkholderia</taxon>
    </lineage>
</organism>
<accession>A0ABW9C410</accession>
<protein>
    <recommendedName>
        <fullName evidence="4">DUF4410 domain-containing protein</fullName>
    </recommendedName>
</protein>
<dbReference type="RefSeq" id="WP_192700100.1">
    <property type="nucleotide sequence ID" value="NZ_JAQQDD010000003.1"/>
</dbReference>
<reference evidence="2 3" key="1">
    <citation type="journal article" date="2024" name="Chem. Sci.">
        <title>Discovery of megapolipeptins by genome mining of a Burkholderiales bacteria collection.</title>
        <authorList>
            <person name="Paulo B.S."/>
            <person name="Recchia M.J.J."/>
            <person name="Lee S."/>
            <person name="Fergusson C.H."/>
            <person name="Romanowski S.B."/>
            <person name="Hernandez A."/>
            <person name="Krull N."/>
            <person name="Liu D.Y."/>
            <person name="Cavanagh H."/>
            <person name="Bos A."/>
            <person name="Gray C.A."/>
            <person name="Murphy B.T."/>
            <person name="Linington R.G."/>
            <person name="Eustaquio A.S."/>
        </authorList>
    </citation>
    <scope>NUCLEOTIDE SEQUENCE [LARGE SCALE GENOMIC DNA]</scope>
    <source>
        <strain evidence="2 3">RL17-379-BIB-C</strain>
    </source>
</reference>
<feature type="signal peptide" evidence="1">
    <location>
        <begin position="1"/>
        <end position="23"/>
    </location>
</feature>
<gene>
    <name evidence="2" type="ORF">PQR00_13730</name>
</gene>
<feature type="chain" id="PRO_5045853162" description="DUF4410 domain-containing protein" evidence="1">
    <location>
        <begin position="24"/>
        <end position="185"/>
    </location>
</feature>
<evidence type="ECO:0000313" key="3">
    <source>
        <dbReference type="Proteomes" id="UP001629288"/>
    </source>
</evidence>